<feature type="compositionally biased region" description="Acidic residues" evidence="1">
    <location>
        <begin position="1"/>
        <end position="12"/>
    </location>
</feature>
<feature type="domain" description="T2SS protein K first SAM-like" evidence="2">
    <location>
        <begin position="2"/>
        <end position="62"/>
    </location>
</feature>
<dbReference type="Pfam" id="PF21687">
    <property type="entry name" value="T2SSK_1st"/>
    <property type="match status" value="1"/>
</dbReference>
<reference evidence="3" key="1">
    <citation type="submission" date="2021-08" db="EMBL/GenBank/DDBJ databases">
        <authorList>
            <person name="Zhang H."/>
            <person name="Xu M."/>
            <person name="Yu Z."/>
            <person name="Yang L."/>
            <person name="Cai Y."/>
        </authorList>
    </citation>
    <scope>NUCLEOTIDE SEQUENCE</scope>
    <source>
        <strain evidence="3">CHL1</strain>
    </source>
</reference>
<organism evidence="3 4">
    <name type="scientific">Chenggangzhangella methanolivorans</name>
    <dbReference type="NCBI Taxonomy" id="1437009"/>
    <lineage>
        <taxon>Bacteria</taxon>
        <taxon>Pseudomonadati</taxon>
        <taxon>Pseudomonadota</taxon>
        <taxon>Alphaproteobacteria</taxon>
        <taxon>Hyphomicrobiales</taxon>
        <taxon>Methylopilaceae</taxon>
        <taxon>Chenggangzhangella</taxon>
    </lineage>
</organism>
<name>A0A9E6RIV5_9HYPH</name>
<gene>
    <name evidence="3" type="ORF">K6K41_10855</name>
</gene>
<sequence>MIDYRDLDDEPSDNGGAEIPQYSAAGPNRLPANAPFERIDELQNVLDVTPAQVRQLRPYLTVHNPDGKIAVLEASVATLRLIPGGARLADQIPALKAAAQTERQNEGQSDAVERLLGDAAKFVTVESEPKAFTVRVEAERGGSRRAVDFVLTASRAPDALYFVTDRIERRPGR</sequence>
<keyword evidence="4" id="KW-1185">Reference proteome</keyword>
<evidence type="ECO:0000259" key="2">
    <source>
        <dbReference type="Pfam" id="PF21687"/>
    </source>
</evidence>
<evidence type="ECO:0000313" key="4">
    <source>
        <dbReference type="Proteomes" id="UP000825701"/>
    </source>
</evidence>
<dbReference type="RefSeq" id="WP_261405146.1">
    <property type="nucleotide sequence ID" value="NZ_CP081869.1"/>
</dbReference>
<dbReference type="SUPFAM" id="SSF158544">
    <property type="entry name" value="GspK insert domain-like"/>
    <property type="match status" value="1"/>
</dbReference>
<dbReference type="AlphaFoldDB" id="A0A9E6RIV5"/>
<dbReference type="Gene3D" id="1.10.40.60">
    <property type="entry name" value="EpsJ-like"/>
    <property type="match status" value="1"/>
</dbReference>
<proteinExistence type="predicted"/>
<dbReference type="KEGG" id="cmet:K6K41_10855"/>
<evidence type="ECO:0000256" key="1">
    <source>
        <dbReference type="SAM" id="MobiDB-lite"/>
    </source>
</evidence>
<dbReference type="Proteomes" id="UP000825701">
    <property type="component" value="Chromosome"/>
</dbReference>
<dbReference type="InterPro" id="IPR038072">
    <property type="entry name" value="GspK_central_sf"/>
</dbReference>
<dbReference type="InterPro" id="IPR049031">
    <property type="entry name" value="T2SSK_SAM-like_1st"/>
</dbReference>
<accession>A0A9E6RIV5</accession>
<dbReference type="EMBL" id="CP081869">
    <property type="protein sequence ID" value="QZO01807.1"/>
    <property type="molecule type" value="Genomic_DNA"/>
</dbReference>
<protein>
    <submittedName>
        <fullName evidence="3">General secretion pathway protein GspK</fullName>
    </submittedName>
</protein>
<feature type="region of interest" description="Disordered" evidence="1">
    <location>
        <begin position="1"/>
        <end position="32"/>
    </location>
</feature>
<evidence type="ECO:0000313" key="3">
    <source>
        <dbReference type="EMBL" id="QZO01807.1"/>
    </source>
</evidence>